<dbReference type="PIRSF" id="PIRSF002869">
    <property type="entry name" value="MviN"/>
    <property type="match status" value="1"/>
</dbReference>
<feature type="transmembrane region" description="Helical" evidence="8">
    <location>
        <begin position="43"/>
        <end position="65"/>
    </location>
</feature>
<proteinExistence type="inferred from homology"/>
<comment type="similarity">
    <text evidence="8 9">Belongs to the MurJ/MviN family.</text>
</comment>
<name>A0ABM9CWZ0_9BACL</name>
<dbReference type="HAMAP" id="MF_02078">
    <property type="entry name" value="MurJ_MviN"/>
    <property type="match status" value="1"/>
</dbReference>
<accession>A0ABM9CWZ0</accession>
<dbReference type="InterPro" id="IPR004268">
    <property type="entry name" value="MurJ"/>
</dbReference>
<evidence type="ECO:0000256" key="6">
    <source>
        <dbReference type="ARBA" id="ARBA00022989"/>
    </source>
</evidence>
<evidence type="ECO:0000313" key="10">
    <source>
        <dbReference type="EMBL" id="CAH1225195.1"/>
    </source>
</evidence>
<keyword evidence="3 8" id="KW-0812">Transmembrane</keyword>
<dbReference type="NCBIfam" id="TIGR01695">
    <property type="entry name" value="murJ_mviN"/>
    <property type="match status" value="1"/>
</dbReference>
<feature type="transmembrane region" description="Helical" evidence="8">
    <location>
        <begin position="440"/>
        <end position="458"/>
    </location>
</feature>
<keyword evidence="8 9" id="KW-0813">Transport</keyword>
<feature type="transmembrane region" description="Helical" evidence="8">
    <location>
        <begin position="374"/>
        <end position="393"/>
    </location>
</feature>
<keyword evidence="6 8" id="KW-1133">Transmembrane helix</keyword>
<evidence type="ECO:0000256" key="2">
    <source>
        <dbReference type="ARBA" id="ARBA00022475"/>
    </source>
</evidence>
<comment type="pathway">
    <text evidence="8">Cell wall biogenesis; peptidoglycan biosynthesis.</text>
</comment>
<evidence type="ECO:0000256" key="8">
    <source>
        <dbReference type="HAMAP-Rule" id="MF_02078"/>
    </source>
</evidence>
<gene>
    <name evidence="10" type="primary">murJ_2</name>
    <name evidence="8" type="synonym">murJ</name>
    <name evidence="10" type="ORF">PAECIP111892_05578</name>
</gene>
<keyword evidence="2 8" id="KW-1003">Cell membrane</keyword>
<keyword evidence="11" id="KW-1185">Reference proteome</keyword>
<feature type="transmembrane region" description="Helical" evidence="8">
    <location>
        <begin position="178"/>
        <end position="200"/>
    </location>
</feature>
<dbReference type="EMBL" id="CAKMMG010000016">
    <property type="protein sequence ID" value="CAH1225195.1"/>
    <property type="molecule type" value="Genomic_DNA"/>
</dbReference>
<reference evidence="10" key="1">
    <citation type="submission" date="2022-01" db="EMBL/GenBank/DDBJ databases">
        <authorList>
            <person name="Criscuolo A."/>
        </authorList>
    </citation>
    <scope>NUCLEOTIDE SEQUENCE</scope>
    <source>
        <strain evidence="10">CIP111892</strain>
    </source>
</reference>
<keyword evidence="7 8" id="KW-0472">Membrane</keyword>
<comment type="function">
    <text evidence="8 9">Involved in peptidoglycan biosynthesis. Transports lipid-linked peptidoglycan precursors from the inner to the outer leaflet of the cytoplasmic membrane.</text>
</comment>
<dbReference type="Pfam" id="PF03023">
    <property type="entry name" value="MurJ"/>
    <property type="match status" value="1"/>
</dbReference>
<evidence type="ECO:0000256" key="7">
    <source>
        <dbReference type="ARBA" id="ARBA00023136"/>
    </source>
</evidence>
<dbReference type="InterPro" id="IPR051050">
    <property type="entry name" value="Lipid_II_flippase_MurJ/MviN"/>
</dbReference>
<feature type="transmembrane region" description="Helical" evidence="8">
    <location>
        <begin position="345"/>
        <end position="362"/>
    </location>
</feature>
<evidence type="ECO:0000256" key="9">
    <source>
        <dbReference type="PIRNR" id="PIRNR002869"/>
    </source>
</evidence>
<dbReference type="PANTHER" id="PTHR47019:SF1">
    <property type="entry name" value="LIPID II FLIPPASE MURJ"/>
    <property type="match status" value="1"/>
</dbReference>
<evidence type="ECO:0000256" key="1">
    <source>
        <dbReference type="ARBA" id="ARBA00004651"/>
    </source>
</evidence>
<feature type="transmembrane region" description="Helical" evidence="8">
    <location>
        <begin position="399"/>
        <end position="419"/>
    </location>
</feature>
<sequence>MKKTALYLVIITVFSNILGFLRDIVLSYFYGTSGVSDAYLISLTIPGIIFTFIGVGLSTIFIPVYSSALNEKDQISADKFMNNTINFLLIACSVIVVIGLVFAEESVKLFASGFKGDTLKLAVSFTKISIFGIYFSGLIYILSGYLQIKNKFIITATMGLPFNIVGILFIYLGHKYNIMFLSVGSIASVAIQFLCLLYFAKKQGFKYETSLNKNDEYFKKMLNLSIPVILGVSVNQINSLVDQMIASNLGSGGISALNYANKINLSINTIFVMSVVTILYPKISKLAAEKKVEELKKSATETINIVIILIIPITMGVLVFSNQIITLLFGRGAFDSFAINMTSKVLIYFSIGLIGIGLREVLSRVFYSMQDTKTPMINAAIGLGLNIILNIILSKYLGIGGLALATSISAIFTSILLFINLTKKIGDFAYKEMLSVFSKTFVSSVIMSLGSQLIFTFVSSKINLNIYLFISIFFAIVIYSVLIYIMRIDIVIKFTKNWKLKLKMRKV</sequence>
<feature type="transmembrane region" description="Helical" evidence="8">
    <location>
        <begin position="302"/>
        <end position="325"/>
    </location>
</feature>
<feature type="transmembrane region" description="Helical" evidence="8">
    <location>
        <begin position="152"/>
        <end position="172"/>
    </location>
</feature>
<evidence type="ECO:0000256" key="3">
    <source>
        <dbReference type="ARBA" id="ARBA00022692"/>
    </source>
</evidence>
<evidence type="ECO:0000256" key="4">
    <source>
        <dbReference type="ARBA" id="ARBA00022960"/>
    </source>
</evidence>
<comment type="subcellular location">
    <subcellularLocation>
        <location evidence="1 8">Cell membrane</location>
        <topology evidence="1 8">Multi-pass membrane protein</topology>
    </subcellularLocation>
</comment>
<feature type="transmembrane region" description="Helical" evidence="8">
    <location>
        <begin position="464"/>
        <end position="486"/>
    </location>
</feature>
<feature type="transmembrane region" description="Helical" evidence="8">
    <location>
        <begin position="85"/>
        <end position="103"/>
    </location>
</feature>
<feature type="transmembrane region" description="Helical" evidence="8">
    <location>
        <begin position="7"/>
        <end position="31"/>
    </location>
</feature>
<evidence type="ECO:0000313" key="11">
    <source>
        <dbReference type="Proteomes" id="UP000838324"/>
    </source>
</evidence>
<feature type="transmembrane region" description="Helical" evidence="8">
    <location>
        <begin position="123"/>
        <end position="145"/>
    </location>
</feature>
<feature type="transmembrane region" description="Helical" evidence="8">
    <location>
        <begin position="221"/>
        <end position="241"/>
    </location>
</feature>
<comment type="caution">
    <text evidence="10">The sequence shown here is derived from an EMBL/GenBank/DDBJ whole genome shotgun (WGS) entry which is preliminary data.</text>
</comment>
<dbReference type="PANTHER" id="PTHR47019">
    <property type="entry name" value="LIPID II FLIPPASE MURJ"/>
    <property type="match status" value="1"/>
</dbReference>
<keyword evidence="4 8" id="KW-0133">Cell shape</keyword>
<dbReference type="CDD" id="cd13123">
    <property type="entry name" value="MATE_MurJ_like"/>
    <property type="match status" value="1"/>
</dbReference>
<keyword evidence="8 9" id="KW-0961">Cell wall biogenesis/degradation</keyword>
<dbReference type="RefSeq" id="WP_236337426.1">
    <property type="nucleotide sequence ID" value="NZ_CAKMMG010000016.1"/>
</dbReference>
<dbReference type="PRINTS" id="PR01806">
    <property type="entry name" value="VIRFACTRMVIN"/>
</dbReference>
<organism evidence="10 11">
    <name type="scientific">Paenibacillus auburnensis</name>
    <dbReference type="NCBI Taxonomy" id="2905649"/>
    <lineage>
        <taxon>Bacteria</taxon>
        <taxon>Bacillati</taxon>
        <taxon>Bacillota</taxon>
        <taxon>Bacilli</taxon>
        <taxon>Bacillales</taxon>
        <taxon>Paenibacillaceae</taxon>
        <taxon>Paenibacillus</taxon>
    </lineage>
</organism>
<evidence type="ECO:0000256" key="5">
    <source>
        <dbReference type="ARBA" id="ARBA00022984"/>
    </source>
</evidence>
<keyword evidence="5 8" id="KW-0573">Peptidoglycan synthesis</keyword>
<feature type="transmembrane region" description="Helical" evidence="8">
    <location>
        <begin position="261"/>
        <end position="281"/>
    </location>
</feature>
<dbReference type="Proteomes" id="UP000838324">
    <property type="component" value="Unassembled WGS sequence"/>
</dbReference>
<protein>
    <recommendedName>
        <fullName evidence="8">Probable lipid II flippase MurJ</fullName>
    </recommendedName>
</protein>